<dbReference type="AlphaFoldDB" id="A0A0M0JSM4"/>
<gene>
    <name evidence="1" type="ORF">Ctob_010257</name>
</gene>
<reference evidence="2" key="1">
    <citation type="journal article" date="2015" name="PLoS Genet.">
        <title>Genome Sequence and Transcriptome Analyses of Chrysochromulina tobin: Metabolic Tools for Enhanced Algal Fitness in the Prominent Order Prymnesiales (Haptophyceae).</title>
        <authorList>
            <person name="Hovde B.T."/>
            <person name="Deodato C.R."/>
            <person name="Hunsperger H.M."/>
            <person name="Ryken S.A."/>
            <person name="Yost W."/>
            <person name="Jha R.K."/>
            <person name="Patterson J."/>
            <person name="Monnat R.J. Jr."/>
            <person name="Barlow S.B."/>
            <person name="Starkenburg S.R."/>
            <person name="Cattolico R.A."/>
        </authorList>
    </citation>
    <scope>NUCLEOTIDE SEQUENCE</scope>
    <source>
        <strain evidence="2">CCMP291</strain>
    </source>
</reference>
<dbReference type="Proteomes" id="UP000037460">
    <property type="component" value="Unassembled WGS sequence"/>
</dbReference>
<proteinExistence type="predicted"/>
<comment type="caution">
    <text evidence="1">The sequence shown here is derived from an EMBL/GenBank/DDBJ whole genome shotgun (WGS) entry which is preliminary data.</text>
</comment>
<name>A0A0M0JSM4_9EUKA</name>
<evidence type="ECO:0000313" key="1">
    <source>
        <dbReference type="EMBL" id="KOO29188.1"/>
    </source>
</evidence>
<dbReference type="EMBL" id="JWZX01002451">
    <property type="protein sequence ID" value="KOO29188.1"/>
    <property type="molecule type" value="Genomic_DNA"/>
</dbReference>
<accession>A0A0M0JSM4</accession>
<sequence length="204" mass="22705">MLGKEPTPRLSRTLPSNAEMRDMGFRLQRLVEALQHARMQKFNVMCYRTLLTACQEEPTVEQRLARAVELSVGRRAQTSADAAPAGIEPRRPMFDYSAGLHSQVPRRKSMVVFLKVEALWPGGHAHFHLRVRVLPLAHQTNGVPGLVVEASTDAHALVLEALERMPPHAPLEPLVATMALSQQEVHASAVRRARMQAAGRYLVD</sequence>
<keyword evidence="2" id="KW-1185">Reference proteome</keyword>
<protein>
    <submittedName>
        <fullName evidence="1">Uncharacterized protein</fullName>
    </submittedName>
</protein>
<evidence type="ECO:0000313" key="2">
    <source>
        <dbReference type="Proteomes" id="UP000037460"/>
    </source>
</evidence>
<organism evidence="1 2">
    <name type="scientific">Chrysochromulina tobinii</name>
    <dbReference type="NCBI Taxonomy" id="1460289"/>
    <lineage>
        <taxon>Eukaryota</taxon>
        <taxon>Haptista</taxon>
        <taxon>Haptophyta</taxon>
        <taxon>Prymnesiophyceae</taxon>
        <taxon>Prymnesiales</taxon>
        <taxon>Chrysochromulinaceae</taxon>
        <taxon>Chrysochromulina</taxon>
    </lineage>
</organism>